<organism evidence="2 3">
    <name type="scientific">Dokdonella immobilis</name>
    <dbReference type="NCBI Taxonomy" id="578942"/>
    <lineage>
        <taxon>Bacteria</taxon>
        <taxon>Pseudomonadati</taxon>
        <taxon>Pseudomonadota</taxon>
        <taxon>Gammaproteobacteria</taxon>
        <taxon>Lysobacterales</taxon>
        <taxon>Rhodanobacteraceae</taxon>
        <taxon>Dokdonella</taxon>
    </lineage>
</organism>
<evidence type="ECO:0000256" key="1">
    <source>
        <dbReference type="SAM" id="MobiDB-lite"/>
    </source>
</evidence>
<name>A0A1I4WMJ2_9GAMM</name>
<dbReference type="EMBL" id="FOVF01000005">
    <property type="protein sequence ID" value="SFN14452.1"/>
    <property type="molecule type" value="Genomic_DNA"/>
</dbReference>
<accession>A0A1I4WMJ2</accession>
<reference evidence="2 3" key="1">
    <citation type="submission" date="2016-10" db="EMBL/GenBank/DDBJ databases">
        <authorList>
            <person name="de Groot N.N."/>
        </authorList>
    </citation>
    <scope>NUCLEOTIDE SEQUENCE [LARGE SCALE GENOMIC DNA]</scope>
    <source>
        <strain evidence="2 3">CGMCC 1.7659</strain>
    </source>
</reference>
<evidence type="ECO:0000313" key="3">
    <source>
        <dbReference type="Proteomes" id="UP000198575"/>
    </source>
</evidence>
<dbReference type="InterPro" id="IPR046494">
    <property type="entry name" value="DUF6587"/>
</dbReference>
<keyword evidence="3" id="KW-1185">Reference proteome</keyword>
<sequence>MNAALMQDLIVTTIVTLSVGVAARRLLPAQFRRLQAGLAHALGQPRRGRLLRAIGHWLQPAEARNGGCGSGLGCGSCGGCGSSTPPGDAIPLVLRPRRAADSARH</sequence>
<feature type="region of interest" description="Disordered" evidence="1">
    <location>
        <begin position="83"/>
        <end position="105"/>
    </location>
</feature>
<evidence type="ECO:0000313" key="2">
    <source>
        <dbReference type="EMBL" id="SFN14452.1"/>
    </source>
</evidence>
<dbReference type="Pfam" id="PF20228">
    <property type="entry name" value="DUF6587"/>
    <property type="match status" value="1"/>
</dbReference>
<dbReference type="STRING" id="578942.SAMN05216289_105138"/>
<gene>
    <name evidence="2" type="ORF">SAMN05216289_105138</name>
</gene>
<dbReference type="Proteomes" id="UP000198575">
    <property type="component" value="Unassembled WGS sequence"/>
</dbReference>
<dbReference type="RefSeq" id="WP_092405831.1">
    <property type="nucleotide sequence ID" value="NZ_FOVF01000005.1"/>
</dbReference>
<dbReference type="OrthoDB" id="8687688at2"/>
<dbReference type="AlphaFoldDB" id="A0A1I4WMJ2"/>
<proteinExistence type="predicted"/>
<protein>
    <submittedName>
        <fullName evidence="2">Uncharacterized protein</fullName>
    </submittedName>
</protein>